<dbReference type="SUPFAM" id="SSF46894">
    <property type="entry name" value="C-terminal effector domain of the bipartite response regulators"/>
    <property type="match status" value="1"/>
</dbReference>
<sequence>MAFFTPASDIVQERLIRLSLTKGQARIAMAVGSGLSSKEAAAQLKLTDGTIRTVLKAVYERLGITRQSQLVALVTRLGALPAQN</sequence>
<dbReference type="SMART" id="SM00421">
    <property type="entry name" value="HTH_LUXR"/>
    <property type="match status" value="1"/>
</dbReference>
<comment type="caution">
    <text evidence="2">The sequence shown here is derived from an EMBL/GenBank/DDBJ whole genome shotgun (WGS) entry which is preliminary data.</text>
</comment>
<dbReference type="EMBL" id="VOSK01000338">
    <property type="protein sequence ID" value="MPR30277.1"/>
    <property type="molecule type" value="Genomic_DNA"/>
</dbReference>
<accession>A0A5N7MTG5</accession>
<dbReference type="Proteomes" id="UP000403266">
    <property type="component" value="Unassembled WGS sequence"/>
</dbReference>
<keyword evidence="3" id="KW-1185">Reference proteome</keyword>
<dbReference type="Pfam" id="PF00196">
    <property type="entry name" value="GerE"/>
    <property type="match status" value="1"/>
</dbReference>
<dbReference type="InterPro" id="IPR016032">
    <property type="entry name" value="Sig_transdc_resp-reg_C-effctor"/>
</dbReference>
<evidence type="ECO:0000313" key="2">
    <source>
        <dbReference type="EMBL" id="MPR30277.1"/>
    </source>
</evidence>
<name>A0A5N7MTG5_9HYPH</name>
<gene>
    <name evidence="2" type="ORF">FS320_35875</name>
</gene>
<protein>
    <recommendedName>
        <fullName evidence="1">HTH luxR-type domain-containing protein</fullName>
    </recommendedName>
</protein>
<dbReference type="OrthoDB" id="6697591at2"/>
<proteinExistence type="predicted"/>
<evidence type="ECO:0000259" key="1">
    <source>
        <dbReference type="SMART" id="SM00421"/>
    </source>
</evidence>
<dbReference type="GO" id="GO:0006355">
    <property type="term" value="P:regulation of DNA-templated transcription"/>
    <property type="evidence" value="ECO:0007669"/>
    <property type="project" value="InterPro"/>
</dbReference>
<dbReference type="Gene3D" id="1.10.10.10">
    <property type="entry name" value="Winged helix-like DNA-binding domain superfamily/Winged helix DNA-binding domain"/>
    <property type="match status" value="1"/>
</dbReference>
<dbReference type="InterPro" id="IPR036388">
    <property type="entry name" value="WH-like_DNA-bd_sf"/>
</dbReference>
<dbReference type="GO" id="GO:0003677">
    <property type="term" value="F:DNA binding"/>
    <property type="evidence" value="ECO:0007669"/>
    <property type="project" value="InterPro"/>
</dbReference>
<reference evidence="2 3" key="1">
    <citation type="journal article" date="2019" name="Syst. Appl. Microbiol.">
        <title>Microvirga tunisiensis sp. nov., a root nodule symbiotic bacterium isolated from Lupinus micranthus and L. luteus grown in Northern Tunisia.</title>
        <authorList>
            <person name="Msaddak A."/>
            <person name="Rejili M."/>
            <person name="Duran D."/>
            <person name="Mars M."/>
            <person name="Palacios J.M."/>
            <person name="Ruiz-Argueso T."/>
            <person name="Rey L."/>
            <person name="Imperial J."/>
        </authorList>
    </citation>
    <scope>NUCLEOTIDE SEQUENCE [LARGE SCALE GENOMIC DNA]</scope>
    <source>
        <strain evidence="2 3">Lmie10</strain>
    </source>
</reference>
<dbReference type="AlphaFoldDB" id="A0A5N7MTG5"/>
<evidence type="ECO:0000313" key="3">
    <source>
        <dbReference type="Proteomes" id="UP000403266"/>
    </source>
</evidence>
<dbReference type="InterPro" id="IPR000792">
    <property type="entry name" value="Tscrpt_reg_LuxR_C"/>
</dbReference>
<organism evidence="2 3">
    <name type="scientific">Microvirga tunisiensis</name>
    <dbReference type="NCBI Taxonomy" id="2108360"/>
    <lineage>
        <taxon>Bacteria</taxon>
        <taxon>Pseudomonadati</taxon>
        <taxon>Pseudomonadota</taxon>
        <taxon>Alphaproteobacteria</taxon>
        <taxon>Hyphomicrobiales</taxon>
        <taxon>Methylobacteriaceae</taxon>
        <taxon>Microvirga</taxon>
    </lineage>
</organism>
<feature type="domain" description="HTH luxR-type" evidence="1">
    <location>
        <begin position="17"/>
        <end position="74"/>
    </location>
</feature>